<dbReference type="PRINTS" id="PR01438">
    <property type="entry name" value="UNVRSLSTRESS"/>
</dbReference>
<dbReference type="PANTHER" id="PTHR46268">
    <property type="entry name" value="STRESS RESPONSE PROTEIN NHAX"/>
    <property type="match status" value="1"/>
</dbReference>
<gene>
    <name evidence="3" type="ORF">SAMN05216402_0160</name>
</gene>
<accession>A0ABY0TAS5</accession>
<comment type="similarity">
    <text evidence="1">Belongs to the universal stress protein A family.</text>
</comment>
<evidence type="ECO:0000256" key="1">
    <source>
        <dbReference type="ARBA" id="ARBA00008791"/>
    </source>
</evidence>
<dbReference type="InterPro" id="IPR006015">
    <property type="entry name" value="Universal_stress_UspA"/>
</dbReference>
<dbReference type="Gene3D" id="3.40.50.620">
    <property type="entry name" value="HUPs"/>
    <property type="match status" value="1"/>
</dbReference>
<dbReference type="SUPFAM" id="SSF52402">
    <property type="entry name" value="Adenine nucleotide alpha hydrolases-like"/>
    <property type="match status" value="1"/>
</dbReference>
<dbReference type="InterPro" id="IPR014729">
    <property type="entry name" value="Rossmann-like_a/b/a_fold"/>
</dbReference>
<evidence type="ECO:0000313" key="3">
    <source>
        <dbReference type="EMBL" id="SDQ27908.1"/>
    </source>
</evidence>
<dbReference type="Proteomes" id="UP000183471">
    <property type="component" value="Unassembled WGS sequence"/>
</dbReference>
<dbReference type="EMBL" id="FNKY01000001">
    <property type="protein sequence ID" value="SDQ27908.1"/>
    <property type="molecule type" value="Genomic_DNA"/>
</dbReference>
<evidence type="ECO:0000259" key="2">
    <source>
        <dbReference type="Pfam" id="PF00582"/>
    </source>
</evidence>
<dbReference type="PANTHER" id="PTHR46268:SF6">
    <property type="entry name" value="UNIVERSAL STRESS PROTEIN UP12"/>
    <property type="match status" value="1"/>
</dbReference>
<evidence type="ECO:0000313" key="4">
    <source>
        <dbReference type="Proteomes" id="UP000183471"/>
    </source>
</evidence>
<feature type="domain" description="UspA" evidence="2">
    <location>
        <begin position="3"/>
        <end position="141"/>
    </location>
</feature>
<name>A0ABY0TAS5_9PROT</name>
<dbReference type="InterPro" id="IPR006016">
    <property type="entry name" value="UspA"/>
</dbReference>
<comment type="caution">
    <text evidence="3">The sequence shown here is derived from an EMBL/GenBank/DDBJ whole genome shotgun (WGS) entry which is preliminary data.</text>
</comment>
<organism evidence="3 4">
    <name type="scientific">Nitrosospira multiformis</name>
    <dbReference type="NCBI Taxonomy" id="1231"/>
    <lineage>
        <taxon>Bacteria</taxon>
        <taxon>Pseudomonadati</taxon>
        <taxon>Pseudomonadota</taxon>
        <taxon>Betaproteobacteria</taxon>
        <taxon>Nitrosomonadales</taxon>
        <taxon>Nitrosomonadaceae</taxon>
        <taxon>Nitrosospira</taxon>
    </lineage>
</organism>
<reference evidence="3 4" key="1">
    <citation type="submission" date="2016-10" db="EMBL/GenBank/DDBJ databases">
        <authorList>
            <person name="Varghese N."/>
            <person name="Submissions S."/>
        </authorList>
    </citation>
    <scope>NUCLEOTIDE SEQUENCE [LARGE SCALE GENOMIC DNA]</scope>
    <source>
        <strain evidence="3 4">Nl1</strain>
    </source>
</reference>
<protein>
    <submittedName>
        <fullName evidence="3">Nucleotide-binding universal stress protein, UspA family</fullName>
    </submittedName>
</protein>
<dbReference type="Pfam" id="PF00582">
    <property type="entry name" value="Usp"/>
    <property type="match status" value="1"/>
</dbReference>
<dbReference type="RefSeq" id="WP_074630359.1">
    <property type="nucleotide sequence ID" value="NZ_FNKY01000001.1"/>
</dbReference>
<keyword evidence="4" id="KW-1185">Reference proteome</keyword>
<dbReference type="CDD" id="cd00293">
    <property type="entry name" value="USP-like"/>
    <property type="match status" value="1"/>
</dbReference>
<proteinExistence type="inferred from homology"/>
<sequence>MLKFLLPVDGSDTSNKAVAEFIKLLDWYKEAPEIHLLNVQFPQHGNVTLFIDKESINLYHQEEGMKGLKAARDLLGQAGIPCQFHITVGSPEEMITRYAKEMGFDQIVIGPRGLGVVKGLLLGSVASKVMQLSTVPVLLIK</sequence>